<keyword evidence="1" id="KW-1133">Transmembrane helix</keyword>
<dbReference type="EMBL" id="MNVC01000014">
    <property type="protein sequence ID" value="OIO19945.1"/>
    <property type="molecule type" value="Genomic_DNA"/>
</dbReference>
<proteinExistence type="predicted"/>
<organism evidence="2 3">
    <name type="scientific">Candidatus Magasanikbacteria bacterium CG1_02_32_51</name>
    <dbReference type="NCBI Taxonomy" id="1805238"/>
    <lineage>
        <taxon>Bacteria</taxon>
        <taxon>Candidatus Magasanikiibacteriota</taxon>
    </lineage>
</organism>
<feature type="transmembrane region" description="Helical" evidence="1">
    <location>
        <begin position="29"/>
        <end position="52"/>
    </location>
</feature>
<sequence length="365" mass="41296">MGMMKMQSPHLPERACSVQGHNFWQNIRFTIYVVVIALLAGITGSLVVSAWFEPDFYSTQKILLVNRIIGNTTDQIATWSKTPSPLAAKRLEYSTINIFDKSLQVAKNFYSREAFLGRVAMLSSSGWGIIYYPEFSQAKLLNWLALDNQGLEYKIENTIFDAERGMLYVKFAGNNFRVMSFPNWNNFTNGTKVWVSDYNVWKERQLGDTIVVIKNPHIITEQYSRLHLEPETAQGGIVMTEEGQFVGFVDIDGMLQTAWFADYQLPNLLEKGEFIKNNIDWSGYFVERHGASEVVGAPGSGFFIVNSGKVITDLKKGDIITSVNGSEIDPHNLWKTILANVGDFNLTVWRNGIEVDLKIHLISQP</sequence>
<reference evidence="2 3" key="1">
    <citation type="journal article" date="2016" name="Environ. Microbiol.">
        <title>Genomic resolution of a cold subsurface aquifer community provides metabolic insights for novel microbes adapted to high CO concentrations.</title>
        <authorList>
            <person name="Probst A.J."/>
            <person name="Castelle C.J."/>
            <person name="Singh A."/>
            <person name="Brown C.T."/>
            <person name="Anantharaman K."/>
            <person name="Sharon I."/>
            <person name="Hug L.A."/>
            <person name="Burstein D."/>
            <person name="Emerson J.B."/>
            <person name="Thomas B.C."/>
            <person name="Banfield J.F."/>
        </authorList>
    </citation>
    <scope>NUCLEOTIDE SEQUENCE [LARGE SCALE GENOMIC DNA]</scope>
    <source>
        <strain evidence="2">CG1_02_32_51</strain>
    </source>
</reference>
<comment type="caution">
    <text evidence="2">The sequence shown here is derived from an EMBL/GenBank/DDBJ whole genome shotgun (WGS) entry which is preliminary data.</text>
</comment>
<evidence type="ECO:0000313" key="2">
    <source>
        <dbReference type="EMBL" id="OIO19945.1"/>
    </source>
</evidence>
<evidence type="ECO:0000313" key="3">
    <source>
        <dbReference type="Proteomes" id="UP000181941"/>
    </source>
</evidence>
<accession>A0A1J4U9H2</accession>
<dbReference type="InterPro" id="IPR036034">
    <property type="entry name" value="PDZ_sf"/>
</dbReference>
<evidence type="ECO:0008006" key="4">
    <source>
        <dbReference type="Google" id="ProtNLM"/>
    </source>
</evidence>
<keyword evidence="1" id="KW-0472">Membrane</keyword>
<name>A0A1J4U9H2_9BACT</name>
<keyword evidence="1" id="KW-0812">Transmembrane</keyword>
<dbReference type="SUPFAM" id="SSF50156">
    <property type="entry name" value="PDZ domain-like"/>
    <property type="match status" value="1"/>
</dbReference>
<dbReference type="Gene3D" id="2.30.42.10">
    <property type="match status" value="1"/>
</dbReference>
<dbReference type="AlphaFoldDB" id="A0A1J4U9H2"/>
<dbReference type="Proteomes" id="UP000181941">
    <property type="component" value="Unassembled WGS sequence"/>
</dbReference>
<protein>
    <recommendedName>
        <fullName evidence="4">PDZ domain-containing protein</fullName>
    </recommendedName>
</protein>
<dbReference type="STRING" id="1805238.AUJ23_01345"/>
<gene>
    <name evidence="2" type="ORF">AUJ23_01345</name>
</gene>
<evidence type="ECO:0000256" key="1">
    <source>
        <dbReference type="SAM" id="Phobius"/>
    </source>
</evidence>